<reference evidence="1" key="1">
    <citation type="submission" date="2021-03" db="EMBL/GenBank/DDBJ databases">
        <authorList>
            <person name="Tagirdzhanova G."/>
        </authorList>
    </citation>
    <scope>NUCLEOTIDE SEQUENCE</scope>
</reference>
<keyword evidence="2" id="KW-1185">Reference proteome</keyword>
<comment type="caution">
    <text evidence="1">The sequence shown here is derived from an EMBL/GenBank/DDBJ whole genome shotgun (WGS) entry which is preliminary data.</text>
</comment>
<organism evidence="1 2">
    <name type="scientific">Imshaugia aleurites</name>
    <dbReference type="NCBI Taxonomy" id="172621"/>
    <lineage>
        <taxon>Eukaryota</taxon>
        <taxon>Fungi</taxon>
        <taxon>Dikarya</taxon>
        <taxon>Ascomycota</taxon>
        <taxon>Pezizomycotina</taxon>
        <taxon>Lecanoromycetes</taxon>
        <taxon>OSLEUM clade</taxon>
        <taxon>Lecanoromycetidae</taxon>
        <taxon>Lecanorales</taxon>
        <taxon>Lecanorineae</taxon>
        <taxon>Parmeliaceae</taxon>
        <taxon>Imshaugia</taxon>
    </lineage>
</organism>
<evidence type="ECO:0000313" key="1">
    <source>
        <dbReference type="EMBL" id="CAF9926392.1"/>
    </source>
</evidence>
<sequence>MSTMEPDDVPNQVFEKGPSPGFTLETVLRLLGLSVLLKLYDPPNIRTRKDLDFGSGGQLVRIGTGLHILPDSRRL</sequence>
<protein>
    <submittedName>
        <fullName evidence="1">Uncharacterized protein</fullName>
    </submittedName>
</protein>
<gene>
    <name evidence="1" type="ORF">IMSHALPRED_006950</name>
</gene>
<evidence type="ECO:0000313" key="2">
    <source>
        <dbReference type="Proteomes" id="UP000664534"/>
    </source>
</evidence>
<dbReference type="Proteomes" id="UP000664534">
    <property type="component" value="Unassembled WGS sequence"/>
</dbReference>
<proteinExistence type="predicted"/>
<dbReference type="EMBL" id="CAJPDT010000043">
    <property type="protein sequence ID" value="CAF9926392.1"/>
    <property type="molecule type" value="Genomic_DNA"/>
</dbReference>
<accession>A0A8H3IFR7</accession>
<dbReference type="AlphaFoldDB" id="A0A8H3IFR7"/>
<name>A0A8H3IFR7_9LECA</name>